<protein>
    <submittedName>
        <fullName evidence="2">CubicO group peptidase (Beta-lactamase class C family)</fullName>
    </submittedName>
</protein>
<proteinExistence type="predicted"/>
<dbReference type="PANTHER" id="PTHR43319:SF3">
    <property type="entry name" value="BETA-LACTAMASE-RELATED DOMAIN-CONTAINING PROTEIN"/>
    <property type="match status" value="1"/>
</dbReference>
<dbReference type="PANTHER" id="PTHR43319">
    <property type="entry name" value="BETA-LACTAMASE-RELATED"/>
    <property type="match status" value="1"/>
</dbReference>
<dbReference type="Pfam" id="PF00144">
    <property type="entry name" value="Beta-lactamase"/>
    <property type="match status" value="1"/>
</dbReference>
<feature type="domain" description="Beta-lactamase-related" evidence="1">
    <location>
        <begin position="17"/>
        <end position="364"/>
    </location>
</feature>
<gene>
    <name evidence="2" type="ORF">ATK36_5958</name>
</gene>
<dbReference type="EMBL" id="PDJK01000002">
    <property type="protein sequence ID" value="PFG50711.1"/>
    <property type="molecule type" value="Genomic_DNA"/>
</dbReference>
<reference evidence="2 3" key="1">
    <citation type="submission" date="2017-10" db="EMBL/GenBank/DDBJ databases">
        <title>Sequencing the genomes of 1000 actinobacteria strains.</title>
        <authorList>
            <person name="Klenk H.-P."/>
        </authorList>
    </citation>
    <scope>NUCLEOTIDE SEQUENCE [LARGE SCALE GENOMIC DNA]</scope>
    <source>
        <strain evidence="2 3">DSM 46092</strain>
    </source>
</reference>
<dbReference type="InterPro" id="IPR001466">
    <property type="entry name" value="Beta-lactam-related"/>
</dbReference>
<dbReference type="InterPro" id="IPR052907">
    <property type="entry name" value="Beta-lactamase/esterase"/>
</dbReference>
<comment type="caution">
    <text evidence="2">The sequence shown here is derived from an EMBL/GenBank/DDBJ whole genome shotgun (WGS) entry which is preliminary data.</text>
</comment>
<organism evidence="2 3">
    <name type="scientific">Amycolatopsis sulphurea</name>
    <dbReference type="NCBI Taxonomy" id="76022"/>
    <lineage>
        <taxon>Bacteria</taxon>
        <taxon>Bacillati</taxon>
        <taxon>Actinomycetota</taxon>
        <taxon>Actinomycetes</taxon>
        <taxon>Pseudonocardiales</taxon>
        <taxon>Pseudonocardiaceae</taxon>
        <taxon>Amycolatopsis</taxon>
    </lineage>
</organism>
<dbReference type="AlphaFoldDB" id="A0A2A9FIZ3"/>
<dbReference type="RefSeq" id="WP_098514387.1">
    <property type="nucleotide sequence ID" value="NZ_JBIAKZ010000033.1"/>
</dbReference>
<dbReference type="Gene3D" id="3.40.710.10">
    <property type="entry name" value="DD-peptidase/beta-lactamase superfamily"/>
    <property type="match status" value="1"/>
</dbReference>
<dbReference type="Proteomes" id="UP000243542">
    <property type="component" value="Unassembled WGS sequence"/>
</dbReference>
<keyword evidence="3" id="KW-1185">Reference proteome</keyword>
<dbReference type="InterPro" id="IPR012338">
    <property type="entry name" value="Beta-lactam/transpept-like"/>
</dbReference>
<evidence type="ECO:0000313" key="2">
    <source>
        <dbReference type="EMBL" id="PFG50711.1"/>
    </source>
</evidence>
<evidence type="ECO:0000313" key="3">
    <source>
        <dbReference type="Proteomes" id="UP000243542"/>
    </source>
</evidence>
<sequence length="391" mass="42452">MAVQGNWEDRFAPVAKILERNLASGADVGASVAVMHEGRPVVDLWGGWVDQAHTRPWARDTITNVWSNTKTVTALAALILIDRGELDPYAPVATYWPEFAANGKERIEVRHILSHTSGVAGWDIPVTMDDVYDPDRSVELLAAQAPWWEPGTAGGYHGLSIGHLVGELVRRVTGLSLGKFVAREIAGPLSADFHIGLPESEDPRISPLILPPPGPAFDEALVDIDKDSVGYKLTVAGLATDPATTWDVQWRRSEICGAGNGHGNARSLATIQAIVSHGGEFQGVRLLSQKTCDLIFQEQAKGVDLYLGLPIRWGIGYALSYPEAFPYLPDGRVCFWAGWGGSMVINDLDRRLTFAYVMNRMEPGVLGTYQGIVGGVRSEELIRATYAALDA</sequence>
<evidence type="ECO:0000259" key="1">
    <source>
        <dbReference type="Pfam" id="PF00144"/>
    </source>
</evidence>
<dbReference type="SUPFAM" id="SSF56601">
    <property type="entry name" value="beta-lactamase/transpeptidase-like"/>
    <property type="match status" value="1"/>
</dbReference>
<accession>A0A2A9FIZ3</accession>
<name>A0A2A9FIZ3_9PSEU</name>